<comment type="caution">
    <text evidence="7">The sequence shown here is derived from an EMBL/GenBank/DDBJ whole genome shotgun (WGS) entry which is preliminary data.</text>
</comment>
<reference evidence="7 8" key="1">
    <citation type="journal article" date="2019" name="Int. J. Syst. Evol. Microbiol.">
        <title>The Global Catalogue of Microorganisms (GCM) 10K type strain sequencing project: providing services to taxonomists for standard genome sequencing and annotation.</title>
        <authorList>
            <consortium name="The Broad Institute Genomics Platform"/>
            <consortium name="The Broad Institute Genome Sequencing Center for Infectious Disease"/>
            <person name="Wu L."/>
            <person name="Ma J."/>
        </authorList>
    </citation>
    <scope>NUCLEOTIDE SEQUENCE [LARGE SCALE GENOMIC DNA]</scope>
    <source>
        <strain evidence="7 8">JCM 14306</strain>
    </source>
</reference>
<feature type="domain" description="Chorismate-utilising enzyme C-terminal" evidence="6">
    <location>
        <begin position="162"/>
        <end position="413"/>
    </location>
</feature>
<dbReference type="InterPro" id="IPR005801">
    <property type="entry name" value="ADC_synthase"/>
</dbReference>
<comment type="similarity">
    <text evidence="2">Belongs to the isochorismate synthase family.</text>
</comment>
<evidence type="ECO:0000313" key="8">
    <source>
        <dbReference type="Proteomes" id="UP001501319"/>
    </source>
</evidence>
<evidence type="ECO:0000256" key="3">
    <source>
        <dbReference type="ARBA" id="ARBA00012824"/>
    </source>
</evidence>
<evidence type="ECO:0000259" key="6">
    <source>
        <dbReference type="Pfam" id="PF00425"/>
    </source>
</evidence>
<keyword evidence="8" id="KW-1185">Reference proteome</keyword>
<dbReference type="EMBL" id="BAAANE010000004">
    <property type="protein sequence ID" value="GAA1634179.1"/>
    <property type="molecule type" value="Genomic_DNA"/>
</dbReference>
<name>A0ABN2F7S7_9ACTN</name>
<dbReference type="SUPFAM" id="SSF56322">
    <property type="entry name" value="ADC synthase"/>
    <property type="match status" value="1"/>
</dbReference>
<dbReference type="EC" id="5.4.4.2" evidence="3"/>
<organism evidence="7 8">
    <name type="scientific">Kribbella alba</name>
    <dbReference type="NCBI Taxonomy" id="190197"/>
    <lineage>
        <taxon>Bacteria</taxon>
        <taxon>Bacillati</taxon>
        <taxon>Actinomycetota</taxon>
        <taxon>Actinomycetes</taxon>
        <taxon>Propionibacteriales</taxon>
        <taxon>Kribbellaceae</taxon>
        <taxon>Kribbella</taxon>
    </lineage>
</organism>
<protein>
    <recommendedName>
        <fullName evidence="3">isochorismate synthase</fullName>
        <ecNumber evidence="3">5.4.4.2</ecNumber>
    </recommendedName>
    <alternativeName>
        <fullName evidence="5">Isochorismate mutase</fullName>
    </alternativeName>
</protein>
<sequence>MSLSDPVLPGHHPAPHLVIRSQPIDGVSAQLMDHLPQTGGLAWVRRGDGHVGWGVAARLDVAGSNRFTEAQVWWKDLVGAAVVRDEVRVPGSGLVCFGSFGFTDADPSELVVPEVIVGRRGGTTWVTTISPASSLATRPDLIRHEPAPVGEVAFADGSRSGAEWSGIVADAVTRITGGELDKVVLARDLIAIASQPIDLRWPLRQLAAAYPNCWTFSVDGLIGATPELLVRREKGLITSRVLAGTIRRTGDDAHDLALAASLARSSKDLEEHEFAVRSVADALKPHCKSMNVPETPFVLHLPNVMHLASDVAGVAANGASALGLAAALHPSAAVCGTPTDTARDLIGEIEGMSRGRFSGPVGWMDAGGDGEWCIALRCGQADPHDPTRMRIFAGAGIVAGSDPEAELAETNAKLVPMRDALGD</sequence>
<evidence type="ECO:0000256" key="4">
    <source>
        <dbReference type="ARBA" id="ARBA00023235"/>
    </source>
</evidence>
<dbReference type="PANTHER" id="PTHR42839">
    <property type="entry name" value="ISOCHORISMATE SYNTHASE ENTC"/>
    <property type="match status" value="1"/>
</dbReference>
<dbReference type="PANTHER" id="PTHR42839:SF2">
    <property type="entry name" value="ISOCHORISMATE SYNTHASE ENTC"/>
    <property type="match status" value="1"/>
</dbReference>
<keyword evidence="4" id="KW-0413">Isomerase</keyword>
<evidence type="ECO:0000256" key="2">
    <source>
        <dbReference type="ARBA" id="ARBA00005297"/>
    </source>
</evidence>
<gene>
    <name evidence="7" type="ORF">GCM10009744_23580</name>
</gene>
<dbReference type="Pfam" id="PF00425">
    <property type="entry name" value="Chorismate_bind"/>
    <property type="match status" value="1"/>
</dbReference>
<dbReference type="RefSeq" id="WP_344111123.1">
    <property type="nucleotide sequence ID" value="NZ_BAAANE010000004.1"/>
</dbReference>
<dbReference type="Proteomes" id="UP001501319">
    <property type="component" value="Unassembled WGS sequence"/>
</dbReference>
<dbReference type="NCBIfam" id="TIGR00543">
    <property type="entry name" value="isochor_syn"/>
    <property type="match status" value="1"/>
</dbReference>
<dbReference type="InterPro" id="IPR015890">
    <property type="entry name" value="Chorismate_C"/>
</dbReference>
<accession>A0ABN2F7S7</accession>
<dbReference type="Gene3D" id="3.60.120.10">
    <property type="entry name" value="Anthranilate synthase"/>
    <property type="match status" value="1"/>
</dbReference>
<comment type="catalytic activity">
    <reaction evidence="1">
        <text>chorismate = isochorismate</text>
        <dbReference type="Rhea" id="RHEA:18985"/>
        <dbReference type="ChEBI" id="CHEBI:29748"/>
        <dbReference type="ChEBI" id="CHEBI:29780"/>
        <dbReference type="EC" id="5.4.4.2"/>
    </reaction>
</comment>
<evidence type="ECO:0000256" key="5">
    <source>
        <dbReference type="ARBA" id="ARBA00041564"/>
    </source>
</evidence>
<dbReference type="InterPro" id="IPR004561">
    <property type="entry name" value="IsoChor_synthase"/>
</dbReference>
<evidence type="ECO:0000256" key="1">
    <source>
        <dbReference type="ARBA" id="ARBA00000799"/>
    </source>
</evidence>
<evidence type="ECO:0000313" key="7">
    <source>
        <dbReference type="EMBL" id="GAA1634179.1"/>
    </source>
</evidence>
<proteinExistence type="inferred from homology"/>